<dbReference type="EMBL" id="CAJPEV010000778">
    <property type="protein sequence ID" value="CAG0888467.1"/>
    <property type="molecule type" value="Genomic_DNA"/>
</dbReference>
<accession>A0A7R8X8U7</accession>
<evidence type="ECO:0000256" key="6">
    <source>
        <dbReference type="ARBA" id="ARBA00023242"/>
    </source>
</evidence>
<evidence type="ECO:0000313" key="14">
    <source>
        <dbReference type="Proteomes" id="UP000677054"/>
    </source>
</evidence>
<dbReference type="SUPFAM" id="SSF47459">
    <property type="entry name" value="HLH, helix-loop-helix DNA-binding domain"/>
    <property type="match status" value="1"/>
</dbReference>
<gene>
    <name evidence="13" type="ORF">DSTB1V02_LOCUS4977</name>
</gene>
<keyword evidence="4" id="KW-0238">DNA-binding</keyword>
<dbReference type="GO" id="GO:0005634">
    <property type="term" value="C:nucleus"/>
    <property type="evidence" value="ECO:0007669"/>
    <property type="project" value="UniProtKB-SubCell"/>
</dbReference>
<feature type="region of interest" description="Disordered" evidence="11">
    <location>
        <begin position="404"/>
        <end position="435"/>
    </location>
</feature>
<keyword evidence="6" id="KW-0539">Nucleus</keyword>
<dbReference type="SMART" id="SM00353">
    <property type="entry name" value="HLH"/>
    <property type="match status" value="1"/>
</dbReference>
<evidence type="ECO:0000256" key="2">
    <source>
        <dbReference type="ARBA" id="ARBA00022491"/>
    </source>
</evidence>
<keyword evidence="2" id="KW-0678">Repressor</keyword>
<comment type="subunit">
    <text evidence="8">Efficient DNA binding requires dimerization with another bHLH protein. Binds DNA as a homodimer or a heterodimer with MAX.</text>
</comment>
<evidence type="ECO:0000256" key="5">
    <source>
        <dbReference type="ARBA" id="ARBA00023163"/>
    </source>
</evidence>
<dbReference type="Pfam" id="PF00010">
    <property type="entry name" value="HLH"/>
    <property type="match status" value="1"/>
</dbReference>
<feature type="region of interest" description="Disordered" evidence="11">
    <location>
        <begin position="219"/>
        <end position="244"/>
    </location>
</feature>
<sequence length="738" mass="78287">MSIETLLEAAEYLEYRSEVMLRGEEPEDYDTFSLQRAAVQASGAATPTDQCNNVARNHCHHSPTPGSPPPSQYSSKPVPMEDPSSDDAHQIPNHAAFRLEDIQESRSKWCRGSGTREVHNKLEKYRRAHLKECFDYLRKQLPNLTDLRKVPNLTVLKSAYKYIQVLKRKEREYEHEMDRLAREKIANQQRLGMLKKEISLAHPNIDWVRLEAIGREAPPLPRHQNAEHDSNTSTASGEPGSRFECISERGRDSLFGLAECGDAEEDFEFEENGGLGVGENRVQPSYYYGQGKSQSHPSSPPKRPYNVHLDSSSASNSPPYSSSSSSSSKGAPTVKAPKLDPSSHSRSVVSVVGPAMGVVPPATALDQSSAAATAAAESLLKLNRRGDHQSPTVKLETDAVKMEVDACKKSSPPPAPPASGTGSSQDPFFSSSLPIPHSVHHLQTQVLTPVGKVNSSPGIHLVSSLKPMPPVRIAVPASASTHILSSTASSLTSVPPPIVSTQSQSVKSSLNPAPLNLSLSNGHAQSGGAGNTVSAHATFTSPSYIAVKATQGLGLPGVNVTLAPVLAKGVPLVIPQGTMDFLNGTKPIFVNSNTLSTVELKAGSNGKNSIQPVLHVATAGSPFPKGAVGIPAAQKPDGTRAAHGGTGTSLLRDGVGGSPGGQQQPHVSRSIPIPQLAQVFTASPGHIKKMVASGHPILKQVHQIPLMGTQYVAAQSLVKPFVVVSGPENGEGKEKAAS</sequence>
<dbReference type="Gene3D" id="4.10.280.10">
    <property type="entry name" value="Helix-loop-helix DNA-binding domain"/>
    <property type="match status" value="1"/>
</dbReference>
<reference evidence="13" key="1">
    <citation type="submission" date="2020-11" db="EMBL/GenBank/DDBJ databases">
        <authorList>
            <person name="Tran Van P."/>
        </authorList>
    </citation>
    <scope>NUCLEOTIDE SEQUENCE</scope>
</reference>
<organism evidence="13">
    <name type="scientific">Darwinula stevensoni</name>
    <dbReference type="NCBI Taxonomy" id="69355"/>
    <lineage>
        <taxon>Eukaryota</taxon>
        <taxon>Metazoa</taxon>
        <taxon>Ecdysozoa</taxon>
        <taxon>Arthropoda</taxon>
        <taxon>Crustacea</taxon>
        <taxon>Oligostraca</taxon>
        <taxon>Ostracoda</taxon>
        <taxon>Podocopa</taxon>
        <taxon>Podocopida</taxon>
        <taxon>Darwinulocopina</taxon>
        <taxon>Darwinuloidea</taxon>
        <taxon>Darwinulidae</taxon>
        <taxon>Darwinula</taxon>
    </lineage>
</organism>
<name>A0A7R8X8U7_9CRUS</name>
<dbReference type="GO" id="GO:0046983">
    <property type="term" value="F:protein dimerization activity"/>
    <property type="evidence" value="ECO:0007669"/>
    <property type="project" value="InterPro"/>
</dbReference>
<evidence type="ECO:0000256" key="11">
    <source>
        <dbReference type="SAM" id="MobiDB-lite"/>
    </source>
</evidence>
<dbReference type="AlphaFoldDB" id="A0A7R8X8U7"/>
<dbReference type="PROSITE" id="PS50888">
    <property type="entry name" value="BHLH"/>
    <property type="match status" value="1"/>
</dbReference>
<dbReference type="InterPro" id="IPR036638">
    <property type="entry name" value="HLH_DNA-bd_sf"/>
</dbReference>
<dbReference type="OrthoDB" id="419455at2759"/>
<evidence type="ECO:0000256" key="10">
    <source>
        <dbReference type="ARBA" id="ARBA00083368"/>
    </source>
</evidence>
<dbReference type="InterPro" id="IPR011598">
    <property type="entry name" value="bHLH_dom"/>
</dbReference>
<feature type="region of interest" description="Disordered" evidence="11">
    <location>
        <begin position="271"/>
        <end position="346"/>
    </location>
</feature>
<dbReference type="PANTHER" id="PTHR11969:SF99">
    <property type="entry name" value="MAX-BINDING PROTEIN MNT"/>
    <property type="match status" value="1"/>
</dbReference>
<feature type="region of interest" description="Disordered" evidence="11">
    <location>
        <begin position="633"/>
        <end position="668"/>
    </location>
</feature>
<keyword evidence="14" id="KW-1185">Reference proteome</keyword>
<dbReference type="FunFam" id="4.10.280.10:FF:000034">
    <property type="entry name" value="MAX network transcriptional repressor"/>
    <property type="match status" value="1"/>
</dbReference>
<dbReference type="CDD" id="cd11402">
    <property type="entry name" value="bHLHzip_Mnt"/>
    <property type="match status" value="1"/>
</dbReference>
<keyword evidence="5" id="KW-0804">Transcription</keyword>
<evidence type="ECO:0000256" key="1">
    <source>
        <dbReference type="ARBA" id="ARBA00004123"/>
    </source>
</evidence>
<keyword evidence="3" id="KW-0805">Transcription regulation</keyword>
<feature type="compositionally biased region" description="Low complexity" evidence="11">
    <location>
        <begin position="311"/>
        <end position="328"/>
    </location>
</feature>
<dbReference type="PANTHER" id="PTHR11969">
    <property type="entry name" value="MAX DIMERIZATION, MAD"/>
    <property type="match status" value="1"/>
</dbReference>
<proteinExistence type="predicted"/>
<feature type="region of interest" description="Disordered" evidence="11">
    <location>
        <begin position="40"/>
        <end position="90"/>
    </location>
</feature>
<evidence type="ECO:0000259" key="12">
    <source>
        <dbReference type="PROSITE" id="PS50888"/>
    </source>
</evidence>
<dbReference type="EMBL" id="LR900295">
    <property type="protein sequence ID" value="CAD7245101.1"/>
    <property type="molecule type" value="Genomic_DNA"/>
</dbReference>
<evidence type="ECO:0000256" key="8">
    <source>
        <dbReference type="ARBA" id="ARBA00062701"/>
    </source>
</evidence>
<evidence type="ECO:0000256" key="9">
    <source>
        <dbReference type="ARBA" id="ARBA00070444"/>
    </source>
</evidence>
<protein>
    <recommendedName>
        <fullName evidence="9">Max-binding protein MNT</fullName>
    </recommendedName>
    <alternativeName>
        <fullName evidence="10">Myc antagonist MNT</fullName>
    </alternativeName>
</protein>
<comment type="subcellular location">
    <subcellularLocation>
        <location evidence="1">Nucleus</location>
    </subcellularLocation>
</comment>
<dbReference type="GO" id="GO:0000978">
    <property type="term" value="F:RNA polymerase II cis-regulatory region sequence-specific DNA binding"/>
    <property type="evidence" value="ECO:0007669"/>
    <property type="project" value="TreeGrafter"/>
</dbReference>
<evidence type="ECO:0000313" key="13">
    <source>
        <dbReference type="EMBL" id="CAD7245101.1"/>
    </source>
</evidence>
<dbReference type="GO" id="GO:0000981">
    <property type="term" value="F:DNA-binding transcription factor activity, RNA polymerase II-specific"/>
    <property type="evidence" value="ECO:0007669"/>
    <property type="project" value="TreeGrafter"/>
</dbReference>
<evidence type="ECO:0000256" key="7">
    <source>
        <dbReference type="ARBA" id="ARBA00057176"/>
    </source>
</evidence>
<feature type="domain" description="BHLH" evidence="12">
    <location>
        <begin position="114"/>
        <end position="166"/>
    </location>
</feature>
<feature type="compositionally biased region" description="Polar residues" evidence="11">
    <location>
        <begin position="43"/>
        <end position="55"/>
    </location>
</feature>
<evidence type="ECO:0000256" key="3">
    <source>
        <dbReference type="ARBA" id="ARBA00023015"/>
    </source>
</evidence>
<dbReference type="Proteomes" id="UP000677054">
    <property type="component" value="Unassembled WGS sequence"/>
</dbReference>
<evidence type="ECO:0000256" key="4">
    <source>
        <dbReference type="ARBA" id="ARBA00023125"/>
    </source>
</evidence>
<comment type="function">
    <text evidence="7">Binds DNA as a heterodimer with MAX and represses transcription. Binds to the canonical E box sequence 5'-CACGTG-3' and, with higher affinity, to 5'-CACGCG-3'.</text>
</comment>